<reference evidence="12 13" key="1">
    <citation type="journal article" date="2015" name="Genome Announc.">
        <title>Expanding the biotechnology potential of lactobacilli through comparative genomics of 213 strains and associated genera.</title>
        <authorList>
            <person name="Sun Z."/>
            <person name="Harris H.M."/>
            <person name="McCann A."/>
            <person name="Guo C."/>
            <person name="Argimon S."/>
            <person name="Zhang W."/>
            <person name="Yang X."/>
            <person name="Jeffery I.B."/>
            <person name="Cooney J.C."/>
            <person name="Kagawa T.F."/>
            <person name="Liu W."/>
            <person name="Song Y."/>
            <person name="Salvetti E."/>
            <person name="Wrobel A."/>
            <person name="Rasinkangas P."/>
            <person name="Parkhill J."/>
            <person name="Rea M.C."/>
            <person name="O'Sullivan O."/>
            <person name="Ritari J."/>
            <person name="Douillard F.P."/>
            <person name="Paul Ross R."/>
            <person name="Yang R."/>
            <person name="Briner A.E."/>
            <person name="Felis G.E."/>
            <person name="de Vos W.M."/>
            <person name="Barrangou R."/>
            <person name="Klaenhammer T.R."/>
            <person name="Caufield P.W."/>
            <person name="Cui Y."/>
            <person name="Zhang H."/>
            <person name="O'Toole P.W."/>
        </authorList>
    </citation>
    <scope>NUCLEOTIDE SEQUENCE [LARGE SCALE GENOMIC DNA]</scope>
    <source>
        <strain evidence="10 13">ATCC BAA-66</strain>
        <strain evidence="11 12">DSM 13344</strain>
    </source>
</reference>
<evidence type="ECO:0000313" key="12">
    <source>
        <dbReference type="Proteomes" id="UP000051645"/>
    </source>
</evidence>
<keyword evidence="2" id="KW-0328">Glycosyltransferase</keyword>
<dbReference type="InterPro" id="IPR001173">
    <property type="entry name" value="Glyco_trans_2-like"/>
</dbReference>
<keyword evidence="3" id="KW-0808">Transferase</keyword>
<dbReference type="Proteomes" id="UP000051645">
    <property type="component" value="Unassembled WGS sequence"/>
</dbReference>
<dbReference type="CDD" id="cd04187">
    <property type="entry name" value="DPM1_like_bac"/>
    <property type="match status" value="1"/>
</dbReference>
<keyword evidence="5 8" id="KW-1133">Transmembrane helix</keyword>
<accession>A0A0R2FG36</accession>
<evidence type="ECO:0000313" key="11">
    <source>
        <dbReference type="EMBL" id="KRN30172.1"/>
    </source>
</evidence>
<sequence length="347" mass="39121">MNAAKALPKLTIILPCYNEQEVLPITQKVVLKQLQAMIAAHQVADSSRILFVNDGSSDQTWQLITSYTQQDPHFTGLKFSRNFGHQNALIAGMTVAVKDSDCLITIDADLQDDVSKMPDFIQAYHAGYDVVYGVRDSRKTDTAFKRDTALLFYRLMGKLGVQMVPDSADYRLMSKRATEAFLEFKERNLFLRGIIPLVGFPSTKVYYPRHERAAGKSKYPLQKMIKFAMTGITSFSIVPMTLLMNLGFLCVLIAIGVMIYTLVQKISGNVVTGWASLMMSLWFLGGVQLIGMGILGDYIGKIFTEVKRRPRFIIEEDLYTPHEHQKPDKKEFVDHAAQIDNDNEEDA</sequence>
<evidence type="ECO:0000256" key="4">
    <source>
        <dbReference type="ARBA" id="ARBA00022692"/>
    </source>
</evidence>
<evidence type="ECO:0000313" key="10">
    <source>
        <dbReference type="EMBL" id="KRN27555.1"/>
    </source>
</evidence>
<dbReference type="AlphaFoldDB" id="A0A0R2FG36"/>
<dbReference type="OrthoDB" id="9807778at2"/>
<protein>
    <submittedName>
        <fullName evidence="10">Ribonuclease III</fullName>
    </submittedName>
</protein>
<name>A0A0R2FG36_9LACO</name>
<dbReference type="InterPro" id="IPR029044">
    <property type="entry name" value="Nucleotide-diphossugar_trans"/>
</dbReference>
<evidence type="ECO:0000256" key="7">
    <source>
        <dbReference type="SAM" id="MobiDB-lite"/>
    </source>
</evidence>
<evidence type="ECO:0000256" key="5">
    <source>
        <dbReference type="ARBA" id="ARBA00022989"/>
    </source>
</evidence>
<dbReference type="Gene3D" id="3.90.550.10">
    <property type="entry name" value="Spore Coat Polysaccharide Biosynthesis Protein SpsA, Chain A"/>
    <property type="match status" value="1"/>
</dbReference>
<evidence type="ECO:0000256" key="1">
    <source>
        <dbReference type="ARBA" id="ARBA00004141"/>
    </source>
</evidence>
<dbReference type="PATRIC" id="fig|81857.3.peg.2052"/>
<dbReference type="Proteomes" id="UP000051751">
    <property type="component" value="Unassembled WGS sequence"/>
</dbReference>
<dbReference type="PANTHER" id="PTHR48090">
    <property type="entry name" value="UNDECAPRENYL-PHOSPHATE 4-DEOXY-4-FORMAMIDO-L-ARABINOSE TRANSFERASE-RELATED"/>
    <property type="match status" value="1"/>
</dbReference>
<feature type="transmembrane region" description="Helical" evidence="8">
    <location>
        <begin position="227"/>
        <end position="260"/>
    </location>
</feature>
<evidence type="ECO:0000256" key="3">
    <source>
        <dbReference type="ARBA" id="ARBA00022679"/>
    </source>
</evidence>
<comment type="subcellular location">
    <subcellularLocation>
        <location evidence="1">Membrane</location>
        <topology evidence="1">Multi-pass membrane protein</topology>
    </subcellularLocation>
</comment>
<feature type="region of interest" description="Disordered" evidence="7">
    <location>
        <begin position="324"/>
        <end position="347"/>
    </location>
</feature>
<evidence type="ECO:0000313" key="13">
    <source>
        <dbReference type="Proteomes" id="UP000051751"/>
    </source>
</evidence>
<dbReference type="InterPro" id="IPR050256">
    <property type="entry name" value="Glycosyltransferase_2"/>
</dbReference>
<dbReference type="SUPFAM" id="SSF53448">
    <property type="entry name" value="Nucleotide-diphospho-sugar transferases"/>
    <property type="match status" value="1"/>
</dbReference>
<dbReference type="EMBL" id="JQAT01000007">
    <property type="protein sequence ID" value="KRN27555.1"/>
    <property type="molecule type" value="Genomic_DNA"/>
</dbReference>
<keyword evidence="12" id="KW-1185">Reference proteome</keyword>
<keyword evidence="4 8" id="KW-0812">Transmembrane</keyword>
<evidence type="ECO:0000256" key="6">
    <source>
        <dbReference type="ARBA" id="ARBA00023136"/>
    </source>
</evidence>
<organism evidence="10 13">
    <name type="scientific">Lactobacillus selangorensis</name>
    <dbReference type="NCBI Taxonomy" id="81857"/>
    <lineage>
        <taxon>Bacteria</taxon>
        <taxon>Bacillati</taxon>
        <taxon>Bacillota</taxon>
        <taxon>Bacilli</taxon>
        <taxon>Lactobacillales</taxon>
        <taxon>Lactobacillaceae</taxon>
        <taxon>Lactobacillus</taxon>
    </lineage>
</organism>
<proteinExistence type="predicted"/>
<dbReference type="GO" id="GO:0016757">
    <property type="term" value="F:glycosyltransferase activity"/>
    <property type="evidence" value="ECO:0007669"/>
    <property type="project" value="UniProtKB-KW"/>
</dbReference>
<dbReference type="RefSeq" id="WP_057771011.1">
    <property type="nucleotide sequence ID" value="NZ_JQAT01000007.1"/>
</dbReference>
<comment type="caution">
    <text evidence="10">The sequence shown here is derived from an EMBL/GenBank/DDBJ whole genome shotgun (WGS) entry which is preliminary data.</text>
</comment>
<dbReference type="EMBL" id="JQAZ01000008">
    <property type="protein sequence ID" value="KRN30172.1"/>
    <property type="molecule type" value="Genomic_DNA"/>
</dbReference>
<dbReference type="GO" id="GO:0005886">
    <property type="term" value="C:plasma membrane"/>
    <property type="evidence" value="ECO:0007669"/>
    <property type="project" value="TreeGrafter"/>
</dbReference>
<evidence type="ECO:0000256" key="8">
    <source>
        <dbReference type="SAM" id="Phobius"/>
    </source>
</evidence>
<keyword evidence="6 8" id="KW-0472">Membrane</keyword>
<feature type="transmembrane region" description="Helical" evidence="8">
    <location>
        <begin position="280"/>
        <end position="299"/>
    </location>
</feature>
<evidence type="ECO:0000259" key="9">
    <source>
        <dbReference type="Pfam" id="PF00535"/>
    </source>
</evidence>
<dbReference type="Pfam" id="PF00535">
    <property type="entry name" value="Glycos_transf_2"/>
    <property type="match status" value="1"/>
</dbReference>
<evidence type="ECO:0000256" key="2">
    <source>
        <dbReference type="ARBA" id="ARBA00022676"/>
    </source>
</evidence>
<dbReference type="PANTHER" id="PTHR48090:SF1">
    <property type="entry name" value="PROPHAGE BACTOPRENOL GLUCOSYL TRANSFERASE HOMOLOG"/>
    <property type="match status" value="1"/>
</dbReference>
<feature type="domain" description="Glycosyltransferase 2-like" evidence="9">
    <location>
        <begin position="11"/>
        <end position="178"/>
    </location>
</feature>
<dbReference type="STRING" id="81857.IV38_GL002010"/>
<feature type="compositionally biased region" description="Basic and acidic residues" evidence="7">
    <location>
        <begin position="324"/>
        <end position="334"/>
    </location>
</feature>
<gene>
    <name evidence="10" type="ORF">IV38_GL002010</name>
    <name evidence="11" type="ORF">IV40_GL002018</name>
</gene>